<comment type="caution">
    <text evidence="6">The sequence shown here is derived from an EMBL/GenBank/DDBJ whole genome shotgun (WGS) entry which is preliminary data.</text>
</comment>
<dbReference type="GO" id="GO:0009403">
    <property type="term" value="P:toxin biosynthetic process"/>
    <property type="evidence" value="ECO:0007669"/>
    <property type="project" value="InterPro"/>
</dbReference>
<name>A0A2T2YKE8_9BACT</name>
<feature type="transmembrane region" description="Helical" evidence="5">
    <location>
        <begin position="31"/>
        <end position="49"/>
    </location>
</feature>
<reference evidence="6 7" key="1">
    <citation type="submission" date="2018-03" db="EMBL/GenBank/DDBJ databases">
        <title>Adhaeribacter sp. HMF7605 Genome sequencing and assembly.</title>
        <authorList>
            <person name="Kang H."/>
            <person name="Kang J."/>
            <person name="Cha I."/>
            <person name="Kim H."/>
            <person name="Joh K."/>
        </authorList>
    </citation>
    <scope>NUCLEOTIDE SEQUENCE [LARGE SCALE GENOMIC DNA]</scope>
    <source>
        <strain evidence="6 7">HMF7605</strain>
    </source>
</reference>
<keyword evidence="2 5" id="KW-0812">Transmembrane</keyword>
<keyword evidence="4 5" id="KW-0472">Membrane</keyword>
<evidence type="ECO:0000256" key="4">
    <source>
        <dbReference type="ARBA" id="ARBA00023136"/>
    </source>
</evidence>
<dbReference type="PANTHER" id="PTHR37306:SF1">
    <property type="entry name" value="COLICIN V PRODUCTION PROTEIN"/>
    <property type="match status" value="1"/>
</dbReference>
<accession>A0A2T2YKE8</accession>
<feature type="transmembrane region" description="Helical" evidence="5">
    <location>
        <begin position="101"/>
        <end position="125"/>
    </location>
</feature>
<evidence type="ECO:0000256" key="3">
    <source>
        <dbReference type="ARBA" id="ARBA00022989"/>
    </source>
</evidence>
<protein>
    <submittedName>
        <fullName evidence="6">Colicin v production protein</fullName>
    </submittedName>
</protein>
<dbReference type="GO" id="GO:0016020">
    <property type="term" value="C:membrane"/>
    <property type="evidence" value="ECO:0007669"/>
    <property type="project" value="UniProtKB-SubCell"/>
</dbReference>
<dbReference type="AlphaFoldDB" id="A0A2T2YKE8"/>
<proteinExistence type="predicted"/>
<dbReference type="InterPro" id="IPR003825">
    <property type="entry name" value="Colicin-V_CvpA"/>
</dbReference>
<evidence type="ECO:0000256" key="1">
    <source>
        <dbReference type="ARBA" id="ARBA00004141"/>
    </source>
</evidence>
<keyword evidence="7" id="KW-1185">Reference proteome</keyword>
<dbReference type="EMBL" id="PYFT01000001">
    <property type="protein sequence ID" value="PSR55982.1"/>
    <property type="molecule type" value="Genomic_DNA"/>
</dbReference>
<feature type="transmembrane region" description="Helical" evidence="5">
    <location>
        <begin position="61"/>
        <end position="81"/>
    </location>
</feature>
<evidence type="ECO:0000313" key="7">
    <source>
        <dbReference type="Proteomes" id="UP000240357"/>
    </source>
</evidence>
<dbReference type="RefSeq" id="WP_106932160.1">
    <property type="nucleotide sequence ID" value="NZ_PYFT01000001.1"/>
</dbReference>
<comment type="subcellular location">
    <subcellularLocation>
        <location evidence="1">Membrane</location>
        <topology evidence="1">Multi-pass membrane protein</topology>
    </subcellularLocation>
</comment>
<organism evidence="6 7">
    <name type="scientific">Adhaeribacter arboris</name>
    <dbReference type="NCBI Taxonomy" id="2072846"/>
    <lineage>
        <taxon>Bacteria</taxon>
        <taxon>Pseudomonadati</taxon>
        <taxon>Bacteroidota</taxon>
        <taxon>Cytophagia</taxon>
        <taxon>Cytophagales</taxon>
        <taxon>Hymenobacteraceae</taxon>
        <taxon>Adhaeribacter</taxon>
    </lineage>
</organism>
<dbReference type="Proteomes" id="UP000240357">
    <property type="component" value="Unassembled WGS sequence"/>
</dbReference>
<evidence type="ECO:0000256" key="2">
    <source>
        <dbReference type="ARBA" id="ARBA00022692"/>
    </source>
</evidence>
<dbReference type="PANTHER" id="PTHR37306">
    <property type="entry name" value="COLICIN V PRODUCTION PROTEIN"/>
    <property type="match status" value="1"/>
</dbReference>
<feature type="transmembrane region" description="Helical" evidence="5">
    <location>
        <begin position="146"/>
        <end position="165"/>
    </location>
</feature>
<dbReference type="OrthoDB" id="9799585at2"/>
<keyword evidence="3 5" id="KW-1133">Transmembrane helix</keyword>
<evidence type="ECO:0000313" key="6">
    <source>
        <dbReference type="EMBL" id="PSR55982.1"/>
    </source>
</evidence>
<sequence length="172" mass="18846">MSTFDLLLLAPIAYGAFNGFRKGLLLEVVSLVAWFIALIFGLQFLNAAIPMMRGIIGEAYGFLPFITFLVVFILIIMGVRLAGTLAKKVIHLTPLGMFDSLAGGVLGALKWCFGVSLFLYVLNLANISITEEAIKKSEVYPIIVKATPYALEVLGFFLPFVKYLLSTLKGLF</sequence>
<evidence type="ECO:0000256" key="5">
    <source>
        <dbReference type="SAM" id="Phobius"/>
    </source>
</evidence>
<gene>
    <name evidence="6" type="ORF">AHMF7605_22025</name>
</gene>
<dbReference type="Pfam" id="PF02674">
    <property type="entry name" value="Colicin_V"/>
    <property type="match status" value="1"/>
</dbReference>